<gene>
    <name evidence="1" type="ORF">O6H91_12G051100</name>
</gene>
<evidence type="ECO:0000313" key="2">
    <source>
        <dbReference type="Proteomes" id="UP001162992"/>
    </source>
</evidence>
<reference evidence="2" key="1">
    <citation type="journal article" date="2024" name="Proc. Natl. Acad. Sci. U.S.A.">
        <title>Extraordinary preservation of gene collinearity over three hundred million years revealed in homosporous lycophytes.</title>
        <authorList>
            <person name="Li C."/>
            <person name="Wickell D."/>
            <person name="Kuo L.Y."/>
            <person name="Chen X."/>
            <person name="Nie B."/>
            <person name="Liao X."/>
            <person name="Peng D."/>
            <person name="Ji J."/>
            <person name="Jenkins J."/>
            <person name="Williams M."/>
            <person name="Shu S."/>
            <person name="Plott C."/>
            <person name="Barry K."/>
            <person name="Rajasekar S."/>
            <person name="Grimwood J."/>
            <person name="Han X."/>
            <person name="Sun S."/>
            <person name="Hou Z."/>
            <person name="He W."/>
            <person name="Dai G."/>
            <person name="Sun C."/>
            <person name="Schmutz J."/>
            <person name="Leebens-Mack J.H."/>
            <person name="Li F.W."/>
            <person name="Wang L."/>
        </authorList>
    </citation>
    <scope>NUCLEOTIDE SEQUENCE [LARGE SCALE GENOMIC DNA]</scope>
    <source>
        <strain evidence="2">cv. PW_Plant_1</strain>
    </source>
</reference>
<sequence>MQPMVGSSYLPTQQSLSADEDKRWTIDASRENGLPSSKQSWRWRGLVWRVKLGVLPPVTAPVEELRRATADGRRRYAEYRRRLLVDPHLMEDGQTPPHDLSMDNPLSMDPDSVWGRFFQNVELESTIDKDLARLYPEHGDYFQGQSCQSMLRRVLLVWSLIHSQCSYRQGMHELLAPFLYVLHVDLEKLSHMKGKYEDHFDDGFTRISLQALSRDSWERDRTTRRPHGDASSSLDAKSKLSKTCGEYILQQDIPNSFDDMDEFGADVATVLMGSDMYGVEGELGSLLSARFIEHDAYCMFDALMNGQGGAVAMVDYYISSSGSGSPLGVPPIIEASAALYRTLAAADASLYVHFVELGVEPQFFALRWLRLLFGREFLLEDLLLVWDAIFAASNQVFPMEAGNEYFYVLKYSARTALIYALAVSMLLYLRPALLAAPDATACLQRLLNFPQASDVRSLIENAKLIQSLAETAARTPPPPIPRNAYLSGLSKAGKSARTGSISPPTSRGHTGILKCSVLQHEKSTPCSPEILRLALPESYWEGRWKSSMLQQVLVDESLSKAASQVGSYQPQVTTRSSDTVSGKQQDGALSADRNSFENQRDDQQEGSTAHTIRFNKGVQAANGMPDEDCDVSESPKSISMPQKEGHCENVHSHSSSISSPIAESIRERMNEFGDIKDDLIATCYENEIKFNGIDKQNSYSQELSGPQKPSADSDQSNIEEEVHSIEPFAKDGHLGSRMRTALTKDDLENIRLPPYSHYENANLFAFQNAAGAAESKQVIFDNPYTSSNFDEHYDKGWRPPSARGVPGPINSGQPSEEVTCSPTCQGIGRMESSSFIDHSKSKEAPRVLAWVCGLDKLNLGEKSPILKNTEGACLNGESLSHNEIASQTVPRSALPERTKYMWNPYILEREFCSSVNSGIASRLLETPGRDCITGEAQNDNNEFQCDPPTCYHEHAGTAKQGAFSVRLQELGQSMLNHIQILESTLTDRHMVDNDSASGPTADVSRENLVKASSSRKGSVACLVAIAELHKISNFLQQL</sequence>
<dbReference type="EMBL" id="CM055103">
    <property type="protein sequence ID" value="KAJ7535931.1"/>
    <property type="molecule type" value="Genomic_DNA"/>
</dbReference>
<accession>A0ACC2C1K0</accession>
<name>A0ACC2C1K0_DIPCM</name>
<organism evidence="1 2">
    <name type="scientific">Diphasiastrum complanatum</name>
    <name type="common">Issler's clubmoss</name>
    <name type="synonym">Lycopodium complanatum</name>
    <dbReference type="NCBI Taxonomy" id="34168"/>
    <lineage>
        <taxon>Eukaryota</taxon>
        <taxon>Viridiplantae</taxon>
        <taxon>Streptophyta</taxon>
        <taxon>Embryophyta</taxon>
        <taxon>Tracheophyta</taxon>
        <taxon>Lycopodiopsida</taxon>
        <taxon>Lycopodiales</taxon>
        <taxon>Lycopodiaceae</taxon>
        <taxon>Lycopodioideae</taxon>
        <taxon>Diphasiastrum</taxon>
    </lineage>
</organism>
<comment type="caution">
    <text evidence="1">The sequence shown here is derived from an EMBL/GenBank/DDBJ whole genome shotgun (WGS) entry which is preliminary data.</text>
</comment>
<dbReference type="Proteomes" id="UP001162992">
    <property type="component" value="Chromosome 12"/>
</dbReference>
<proteinExistence type="predicted"/>
<protein>
    <submittedName>
        <fullName evidence="1">Uncharacterized protein</fullName>
    </submittedName>
</protein>
<keyword evidence="2" id="KW-1185">Reference proteome</keyword>
<evidence type="ECO:0000313" key="1">
    <source>
        <dbReference type="EMBL" id="KAJ7535931.1"/>
    </source>
</evidence>